<feature type="binding site" evidence="16">
    <location>
        <position position="272"/>
    </location>
    <ligand>
        <name>beta-D-galactose</name>
        <dbReference type="ChEBI" id="CHEBI:27667"/>
    </ligand>
</feature>
<evidence type="ECO:0000256" key="6">
    <source>
        <dbReference type="ARBA" id="ARBA00011245"/>
    </source>
</evidence>
<evidence type="ECO:0000256" key="8">
    <source>
        <dbReference type="ARBA" id="ARBA00014165"/>
    </source>
</evidence>
<dbReference type="STRING" id="1544798.LH29_10090"/>
<dbReference type="GO" id="GO:0004034">
    <property type="term" value="F:aldose 1-epimerase activity"/>
    <property type="evidence" value="ECO:0007669"/>
    <property type="project" value="UniProtKB-EC"/>
</dbReference>
<comment type="catalytic activity">
    <reaction evidence="1 14">
        <text>alpha-D-glucose = beta-D-glucose</text>
        <dbReference type="Rhea" id="RHEA:10264"/>
        <dbReference type="ChEBI" id="CHEBI:15903"/>
        <dbReference type="ChEBI" id="CHEBI:17925"/>
        <dbReference type="EC" id="5.1.3.3"/>
    </reaction>
</comment>
<dbReference type="OrthoDB" id="9779408at2"/>
<keyword evidence="20" id="KW-1185">Reference proteome</keyword>
<dbReference type="GO" id="GO:0033499">
    <property type="term" value="P:galactose catabolic process via UDP-galactose, Leloir pathway"/>
    <property type="evidence" value="ECO:0007669"/>
    <property type="project" value="TreeGrafter"/>
</dbReference>
<dbReference type="InterPro" id="IPR014718">
    <property type="entry name" value="GH-type_carb-bd"/>
</dbReference>
<feature type="active site" description="Proton acceptor" evidence="15">
    <location>
        <position position="337"/>
    </location>
</feature>
<dbReference type="SUPFAM" id="SSF74650">
    <property type="entry name" value="Galactose mutarotase-like"/>
    <property type="match status" value="1"/>
</dbReference>
<sequence>MKYLGIMALVLMVFGCAQKEASVGLSSEDFAFDNNGKTIELYTLKNDNGLVCQLTNFGARVVSLYAPDKNGELADVIVGYGSGKDFVEKPENFYGAVIGRYGNRIGGAAFSIDSVEYQLQKNDGANHLHGGTNGFHRQVWDAEQLSDTEVVFSLVSPDMESAYPGTVSVKVKYQLTAANELKIEYFATTDKKTVLNLTNHSYFNLKDGGRTSINDHVMYLNADYYTPVDGGLIPTGELAAVAGTPFDFTTPTAIGERVEADDEQLKVGGGYDHNWVLNTESDVSTLAAKVVDPESGRVLEVYTNEPGIQFYGGNFINGRTAGKEDIKYDFRSAFCLETQHFPDTPNKPEFPSVIVNPGDEYYSVCIYKFGVEE</sequence>
<dbReference type="InterPro" id="IPR047215">
    <property type="entry name" value="Galactose_mutarotase-like"/>
</dbReference>
<comment type="subunit">
    <text evidence="6">Monomer.</text>
</comment>
<feature type="active site" description="Proton donor" evidence="15">
    <location>
        <position position="200"/>
    </location>
</feature>
<dbReference type="RefSeq" id="WP_045028187.1">
    <property type="nucleotide sequence ID" value="NZ_JRHC01000001.1"/>
</dbReference>
<evidence type="ECO:0000256" key="5">
    <source>
        <dbReference type="ARBA" id="ARBA00006206"/>
    </source>
</evidence>
<evidence type="ECO:0000256" key="17">
    <source>
        <dbReference type="PIRSR" id="PIRSR005096-3"/>
    </source>
</evidence>
<keyword evidence="11" id="KW-0106">Calcium</keyword>
<comment type="pathway">
    <text evidence="4 14">Carbohydrate metabolism; hexose metabolism.</text>
</comment>
<dbReference type="Pfam" id="PF01263">
    <property type="entry name" value="Aldose_epim"/>
    <property type="match status" value="1"/>
</dbReference>
<evidence type="ECO:0000313" key="20">
    <source>
        <dbReference type="Proteomes" id="UP000032544"/>
    </source>
</evidence>
<dbReference type="InterPro" id="IPR015443">
    <property type="entry name" value="Aldose_1-epimerase"/>
</dbReference>
<evidence type="ECO:0000256" key="15">
    <source>
        <dbReference type="PIRSR" id="PIRSR005096-1"/>
    </source>
</evidence>
<evidence type="ECO:0000256" key="4">
    <source>
        <dbReference type="ARBA" id="ARBA00005028"/>
    </source>
</evidence>
<comment type="cofactor">
    <cofactor evidence="2">
        <name>Ca(2+)</name>
        <dbReference type="ChEBI" id="CHEBI:29108"/>
    </cofactor>
</comment>
<dbReference type="PANTHER" id="PTHR10091">
    <property type="entry name" value="ALDOSE-1-EPIMERASE"/>
    <property type="match status" value="1"/>
</dbReference>
<dbReference type="UniPathway" id="UPA00242"/>
<keyword evidence="9" id="KW-0963">Cytoplasm</keyword>
<keyword evidence="18" id="KW-0732">Signal</keyword>
<dbReference type="GO" id="GO:0006006">
    <property type="term" value="P:glucose metabolic process"/>
    <property type="evidence" value="ECO:0007669"/>
    <property type="project" value="TreeGrafter"/>
</dbReference>
<dbReference type="PROSITE" id="PS00545">
    <property type="entry name" value="ALDOSE_1_EPIMERASE"/>
    <property type="match status" value="1"/>
</dbReference>
<evidence type="ECO:0000256" key="12">
    <source>
        <dbReference type="ARBA" id="ARBA00023235"/>
    </source>
</evidence>
<gene>
    <name evidence="19" type="ORF">LH29_10090</name>
</gene>
<evidence type="ECO:0000256" key="9">
    <source>
        <dbReference type="ARBA" id="ARBA00022490"/>
    </source>
</evidence>
<evidence type="ECO:0000313" key="19">
    <source>
        <dbReference type="EMBL" id="KJF45665.1"/>
    </source>
</evidence>
<evidence type="ECO:0000256" key="2">
    <source>
        <dbReference type="ARBA" id="ARBA00001913"/>
    </source>
</evidence>
<evidence type="ECO:0000256" key="18">
    <source>
        <dbReference type="SAM" id="SignalP"/>
    </source>
</evidence>
<evidence type="ECO:0000256" key="7">
    <source>
        <dbReference type="ARBA" id="ARBA00013185"/>
    </source>
</evidence>
<dbReference type="GO" id="GO:0005737">
    <property type="term" value="C:cytoplasm"/>
    <property type="evidence" value="ECO:0007669"/>
    <property type="project" value="UniProtKB-SubCell"/>
</dbReference>
<dbReference type="InterPro" id="IPR008183">
    <property type="entry name" value="Aldose_1/G6P_1-epimerase"/>
</dbReference>
<comment type="caution">
    <text evidence="19">The sequence shown here is derived from an EMBL/GenBank/DDBJ whole genome shotgun (WGS) entry which is preliminary data.</text>
</comment>
<evidence type="ECO:0000256" key="13">
    <source>
        <dbReference type="ARBA" id="ARBA00023277"/>
    </source>
</evidence>
<dbReference type="Gene3D" id="2.70.98.10">
    <property type="match status" value="1"/>
</dbReference>
<dbReference type="InterPro" id="IPR018052">
    <property type="entry name" value="Ald1_epimerase_CS"/>
</dbReference>
<dbReference type="PROSITE" id="PS51257">
    <property type="entry name" value="PROKAR_LIPOPROTEIN"/>
    <property type="match status" value="1"/>
</dbReference>
<keyword evidence="10" id="KW-0597">Phosphoprotein</keyword>
<proteinExistence type="inferred from homology"/>
<dbReference type="CDD" id="cd09019">
    <property type="entry name" value="galactose_mutarotase_like"/>
    <property type="match status" value="1"/>
</dbReference>
<keyword evidence="13 14" id="KW-0119">Carbohydrate metabolism</keyword>
<dbReference type="NCBIfam" id="NF008277">
    <property type="entry name" value="PRK11055.1"/>
    <property type="match status" value="1"/>
</dbReference>
<evidence type="ECO:0000256" key="1">
    <source>
        <dbReference type="ARBA" id="ARBA00001614"/>
    </source>
</evidence>
<name>A0A0D8JFG5_9BACT</name>
<dbReference type="PIRSF" id="PIRSF005096">
    <property type="entry name" value="GALM"/>
    <property type="match status" value="1"/>
</dbReference>
<feature type="binding site" evidence="17">
    <location>
        <begin position="103"/>
        <end position="104"/>
    </location>
    <ligand>
        <name>beta-D-galactose</name>
        <dbReference type="ChEBI" id="CHEBI:27667"/>
    </ligand>
</feature>
<dbReference type="InterPro" id="IPR011013">
    <property type="entry name" value="Gal_mutarotase_sf_dom"/>
</dbReference>
<organism evidence="19 20">
    <name type="scientific">Draconibacterium sediminis</name>
    <dbReference type="NCBI Taxonomy" id="1544798"/>
    <lineage>
        <taxon>Bacteria</taxon>
        <taxon>Pseudomonadati</taxon>
        <taxon>Bacteroidota</taxon>
        <taxon>Bacteroidia</taxon>
        <taxon>Marinilabiliales</taxon>
        <taxon>Prolixibacteraceae</taxon>
        <taxon>Draconibacterium</taxon>
    </lineage>
</organism>
<dbReference type="EC" id="5.1.3.3" evidence="7 14"/>
<evidence type="ECO:0000256" key="14">
    <source>
        <dbReference type="PIRNR" id="PIRNR005096"/>
    </source>
</evidence>
<evidence type="ECO:0000256" key="16">
    <source>
        <dbReference type="PIRSR" id="PIRSR005096-2"/>
    </source>
</evidence>
<dbReference type="PANTHER" id="PTHR10091:SF0">
    <property type="entry name" value="GALACTOSE MUTAROTASE"/>
    <property type="match status" value="1"/>
</dbReference>
<protein>
    <recommendedName>
        <fullName evidence="8 14">Aldose 1-epimerase</fullName>
        <ecNumber evidence="7 14">5.1.3.3</ecNumber>
    </recommendedName>
</protein>
<keyword evidence="12 14" id="KW-0413">Isomerase</keyword>
<feature type="signal peptide" evidence="18">
    <location>
        <begin position="1"/>
        <end position="19"/>
    </location>
</feature>
<dbReference type="AlphaFoldDB" id="A0A0D8JFG5"/>
<evidence type="ECO:0000256" key="10">
    <source>
        <dbReference type="ARBA" id="ARBA00022553"/>
    </source>
</evidence>
<feature type="chain" id="PRO_5002330955" description="Aldose 1-epimerase" evidence="18">
    <location>
        <begin position="20"/>
        <end position="373"/>
    </location>
</feature>
<evidence type="ECO:0000256" key="3">
    <source>
        <dbReference type="ARBA" id="ARBA00004496"/>
    </source>
</evidence>
<comment type="subcellular location">
    <subcellularLocation>
        <location evidence="3">Cytoplasm</location>
    </subcellularLocation>
</comment>
<reference evidence="19 20" key="1">
    <citation type="submission" date="2014-09" db="EMBL/GenBank/DDBJ databases">
        <title>Draft Genome Sequence of Draconibacterium sp. JN14CK-3.</title>
        <authorList>
            <person name="Dong C."/>
            <person name="Lai Q."/>
            <person name="Shao Z."/>
        </authorList>
    </citation>
    <scope>NUCLEOTIDE SEQUENCE [LARGE SCALE GENOMIC DNA]</scope>
    <source>
        <strain evidence="19 20">JN14CK-3</strain>
    </source>
</reference>
<feature type="binding site" evidence="17">
    <location>
        <begin position="200"/>
        <end position="202"/>
    </location>
    <ligand>
        <name>beta-D-galactose</name>
        <dbReference type="ChEBI" id="CHEBI:27667"/>
    </ligand>
</feature>
<dbReference type="PATRIC" id="fig|1544798.3.peg.2028"/>
<accession>A0A0D8JFG5</accession>
<dbReference type="Proteomes" id="UP000032544">
    <property type="component" value="Unassembled WGS sequence"/>
</dbReference>
<dbReference type="FunFam" id="2.70.98.10:FF:000003">
    <property type="entry name" value="Aldose 1-epimerase"/>
    <property type="match status" value="1"/>
</dbReference>
<dbReference type="GO" id="GO:0030246">
    <property type="term" value="F:carbohydrate binding"/>
    <property type="evidence" value="ECO:0007669"/>
    <property type="project" value="InterPro"/>
</dbReference>
<evidence type="ECO:0000256" key="11">
    <source>
        <dbReference type="ARBA" id="ARBA00022837"/>
    </source>
</evidence>
<dbReference type="EMBL" id="JRHC01000001">
    <property type="protein sequence ID" value="KJF45665.1"/>
    <property type="molecule type" value="Genomic_DNA"/>
</dbReference>
<comment type="similarity">
    <text evidence="5 14">Belongs to the aldose epimerase family.</text>
</comment>